<dbReference type="RefSeq" id="WP_101309126.1">
    <property type="nucleotide sequence ID" value="NZ_MVDE01000008.1"/>
</dbReference>
<feature type="chain" id="PRO_5014969225" description="Alpha-glucosidase" evidence="6">
    <location>
        <begin position="20"/>
        <end position="645"/>
    </location>
</feature>
<dbReference type="InterPro" id="IPR017853">
    <property type="entry name" value="GH"/>
</dbReference>
<reference evidence="10 11" key="1">
    <citation type="journal article" date="2017" name="Front. Microbiol.">
        <title>Labilibaculum manganireducens gen. nov., sp. nov. and Labilibaculum filiforme sp. nov., Novel Bacteroidetes Isolated from Subsurface Sediments of the Baltic Sea.</title>
        <authorList>
            <person name="Vandieken V."/>
            <person name="Marshall I.P."/>
            <person name="Niemann H."/>
            <person name="Engelen B."/>
            <person name="Cypionka H."/>
        </authorList>
    </citation>
    <scope>NUCLEOTIDE SEQUENCE [LARGE SCALE GENOMIC DNA]</scope>
    <source>
        <strain evidence="10 11">59.10-2M</strain>
    </source>
</reference>
<dbReference type="PANTHER" id="PTHR35803">
    <property type="entry name" value="GLUCAN 1,4-ALPHA-GLUCOSIDASE SUSB-RELATED"/>
    <property type="match status" value="1"/>
</dbReference>
<evidence type="ECO:0000256" key="6">
    <source>
        <dbReference type="SAM" id="SignalP"/>
    </source>
</evidence>
<evidence type="ECO:0000313" key="10">
    <source>
        <dbReference type="EMBL" id="PKQ67492.1"/>
    </source>
</evidence>
<comment type="subunit">
    <text evidence="2">Monomer.</text>
</comment>
<dbReference type="InterPro" id="IPR052720">
    <property type="entry name" value="Glycosyl_hydrolase_97"/>
</dbReference>
<sequence>MKKLIIVLCLFLGSYTFLSAQHKLKSPNGKIIVNVDVSNGIHYSVSLNDQIFVERSDIGLSFNDIDLCKNAKLKKTSYTNQDKLETPVVALKESSIRNNYNQLNLEFKNKLTIEFRAFNDGVAYRYVTNSKGDVEVNETAKIEFADNYKMWASPLDGYAGSYEPDYQKVKINDFSTSKNTFLPLLIEHSKGYKMLMTEADVSDYPHMFLKKTGANTLSAAFPSYPLETKLIGDRGSEIVKGADYIAKTTGKRSFPWRLMVISEKDAQLMESNLVYLLAPENKLENTDWIKPGRVAWDWWNASNLYGVDFEAGLNTDTYKYFIDFAGRNGLEYVILDEGWSVSTTDITKPNPKLDLFELIRYGKEKNVKLILWASWRAIEDQFLVLRKYKEWGIAGIKVDFMNRADQWMVNYYEKVAKEAAQNELLVDFHGAFKPNGLHRTYPNVVSYEGVQGNEHCKWSANVTPEHMLTLPFTRMVCGPMDFTPGAMRNFNSKEFKFNFYRPGSQGTRCHQLALFIAYESGIQMLADSPSNYEREQESTDFLGSVPNTWDELKVLEAKVGEYLVIARRKGDQWFIGAMNDNETEREFTLDLSFLSSGAKKAIIMQDGLNANRFAEDYQRIEKSVNNQSKLTVKMVKGGGFAARIK</sequence>
<feature type="domain" description="Glycosyl-hydrolase 97 catalytic" evidence="7">
    <location>
        <begin position="298"/>
        <end position="450"/>
    </location>
</feature>
<evidence type="ECO:0000259" key="8">
    <source>
        <dbReference type="Pfam" id="PF14508"/>
    </source>
</evidence>
<evidence type="ECO:0000256" key="4">
    <source>
        <dbReference type="ARBA" id="ARBA00022837"/>
    </source>
</evidence>
<keyword evidence="6" id="KW-0732">Signal</keyword>
<evidence type="ECO:0000256" key="5">
    <source>
        <dbReference type="ARBA" id="ARBA00023295"/>
    </source>
</evidence>
<dbReference type="InterPro" id="IPR029486">
    <property type="entry name" value="GH97_N"/>
</dbReference>
<comment type="cofactor">
    <cofactor evidence="1">
        <name>Ca(2+)</name>
        <dbReference type="ChEBI" id="CHEBI:29108"/>
    </cofactor>
</comment>
<comment type="caution">
    <text evidence="10">The sequence shown here is derived from an EMBL/GenBank/DDBJ whole genome shotgun (WGS) entry which is preliminary data.</text>
</comment>
<evidence type="ECO:0000256" key="1">
    <source>
        <dbReference type="ARBA" id="ARBA00001913"/>
    </source>
</evidence>
<keyword evidence="11" id="KW-1185">Reference proteome</keyword>
<gene>
    <name evidence="10" type="ORF">BZG01_07060</name>
</gene>
<evidence type="ECO:0000256" key="3">
    <source>
        <dbReference type="ARBA" id="ARBA00022801"/>
    </source>
</evidence>
<evidence type="ECO:0008006" key="12">
    <source>
        <dbReference type="Google" id="ProtNLM"/>
    </source>
</evidence>
<dbReference type="SUPFAM" id="SSF51445">
    <property type="entry name" value="(Trans)glycosidases"/>
    <property type="match status" value="1"/>
</dbReference>
<keyword evidence="5" id="KW-0326">Glycosidase</keyword>
<evidence type="ECO:0000259" key="9">
    <source>
        <dbReference type="Pfam" id="PF14509"/>
    </source>
</evidence>
<keyword evidence="4" id="KW-0106">Calcium</keyword>
<name>A0A2N3IAW7_9BACT</name>
<dbReference type="EMBL" id="MVDE01000008">
    <property type="protein sequence ID" value="PKQ67492.1"/>
    <property type="molecule type" value="Genomic_DNA"/>
</dbReference>
<dbReference type="Gene3D" id="3.20.20.70">
    <property type="entry name" value="Aldolase class I"/>
    <property type="match status" value="1"/>
</dbReference>
<dbReference type="GO" id="GO:0030246">
    <property type="term" value="F:carbohydrate binding"/>
    <property type="evidence" value="ECO:0007669"/>
    <property type="project" value="InterPro"/>
</dbReference>
<organism evidence="10 11">
    <name type="scientific">Labilibaculum manganireducens</name>
    <dbReference type="NCBI Taxonomy" id="1940525"/>
    <lineage>
        <taxon>Bacteria</taxon>
        <taxon>Pseudomonadati</taxon>
        <taxon>Bacteroidota</taxon>
        <taxon>Bacteroidia</taxon>
        <taxon>Marinilabiliales</taxon>
        <taxon>Marinifilaceae</taxon>
        <taxon>Labilibaculum</taxon>
    </lineage>
</organism>
<proteinExistence type="predicted"/>
<dbReference type="InterPro" id="IPR029483">
    <property type="entry name" value="GH97_C"/>
</dbReference>
<dbReference type="GO" id="GO:0016798">
    <property type="term" value="F:hydrolase activity, acting on glycosyl bonds"/>
    <property type="evidence" value="ECO:0007669"/>
    <property type="project" value="UniProtKB-KW"/>
</dbReference>
<feature type="domain" description="Glycosyl-hydrolase 97 N-terminal" evidence="8">
    <location>
        <begin position="24"/>
        <end position="278"/>
    </location>
</feature>
<dbReference type="PANTHER" id="PTHR35803:SF2">
    <property type="entry name" value="RETAINING ALPHA-GALACTOSIDASE"/>
    <property type="match status" value="1"/>
</dbReference>
<dbReference type="AlphaFoldDB" id="A0A2N3IAW7"/>
<feature type="signal peptide" evidence="6">
    <location>
        <begin position="1"/>
        <end position="19"/>
    </location>
</feature>
<evidence type="ECO:0000256" key="2">
    <source>
        <dbReference type="ARBA" id="ARBA00011245"/>
    </source>
</evidence>
<dbReference type="Pfam" id="PF14508">
    <property type="entry name" value="GH97_N"/>
    <property type="match status" value="1"/>
</dbReference>
<dbReference type="InterPro" id="IPR019563">
    <property type="entry name" value="GH97_catalytic"/>
</dbReference>
<feature type="domain" description="Glycosyl-hydrolase 97 C-terminal oligomerisation" evidence="9">
    <location>
        <begin position="548"/>
        <end position="645"/>
    </location>
</feature>
<dbReference type="InterPro" id="IPR013785">
    <property type="entry name" value="Aldolase_TIM"/>
</dbReference>
<dbReference type="Pfam" id="PF14509">
    <property type="entry name" value="GH97_C"/>
    <property type="match status" value="1"/>
</dbReference>
<dbReference type="Pfam" id="PF10566">
    <property type="entry name" value="Glyco_hydro_97"/>
    <property type="match status" value="1"/>
</dbReference>
<evidence type="ECO:0000259" key="7">
    <source>
        <dbReference type="Pfam" id="PF10566"/>
    </source>
</evidence>
<dbReference type="Gene3D" id="2.70.98.10">
    <property type="match status" value="1"/>
</dbReference>
<dbReference type="Gene3D" id="2.60.40.1180">
    <property type="entry name" value="Golgi alpha-mannosidase II"/>
    <property type="match status" value="1"/>
</dbReference>
<keyword evidence="3" id="KW-0378">Hydrolase</keyword>
<dbReference type="InterPro" id="IPR013780">
    <property type="entry name" value="Glyco_hydro_b"/>
</dbReference>
<evidence type="ECO:0000313" key="11">
    <source>
        <dbReference type="Proteomes" id="UP000233618"/>
    </source>
</evidence>
<accession>A0A2N3IAW7</accession>
<dbReference type="InterPro" id="IPR014718">
    <property type="entry name" value="GH-type_carb-bd"/>
</dbReference>
<protein>
    <recommendedName>
        <fullName evidence="12">Alpha-glucosidase</fullName>
    </recommendedName>
</protein>
<dbReference type="Proteomes" id="UP000233618">
    <property type="component" value="Unassembled WGS sequence"/>
</dbReference>